<feature type="region of interest" description="Disordered" evidence="1">
    <location>
        <begin position="1"/>
        <end position="49"/>
    </location>
</feature>
<feature type="compositionally biased region" description="Basic and acidic residues" evidence="1">
    <location>
        <begin position="77"/>
        <end position="87"/>
    </location>
</feature>
<reference evidence="2" key="1">
    <citation type="submission" date="2020-03" db="EMBL/GenBank/DDBJ databases">
        <authorList>
            <person name="Weist P."/>
        </authorList>
    </citation>
    <scope>NUCLEOTIDE SEQUENCE</scope>
</reference>
<evidence type="ECO:0000256" key="1">
    <source>
        <dbReference type="SAM" id="MobiDB-lite"/>
    </source>
</evidence>
<gene>
    <name evidence="2" type="ORF">PLEPLA_LOCUS33632</name>
</gene>
<feature type="compositionally biased region" description="Basic residues" evidence="1">
    <location>
        <begin position="88"/>
        <end position="100"/>
    </location>
</feature>
<sequence length="147" mass="16966">MEPIQPSVSPQKQKNKSQVPECGNETPAGQISILGKQNSPLGRLPQTRWVYPEDLPHRGTWLQEKKMKKKRLGPQGKMEEEVTEVRGRPGHHHQPIKHHIPLTPRHLSVFHTMEVKRGRGGTRKRRKRRNEEEEEEELQPGPAGRSH</sequence>
<dbReference type="EMBL" id="CADEAL010003813">
    <property type="protein sequence ID" value="CAB1445889.1"/>
    <property type="molecule type" value="Genomic_DNA"/>
</dbReference>
<dbReference type="Proteomes" id="UP001153269">
    <property type="component" value="Unassembled WGS sequence"/>
</dbReference>
<keyword evidence="3" id="KW-1185">Reference proteome</keyword>
<protein>
    <submittedName>
        <fullName evidence="2">Uncharacterized protein</fullName>
    </submittedName>
</protein>
<proteinExistence type="predicted"/>
<feature type="compositionally biased region" description="Basic residues" evidence="1">
    <location>
        <begin position="118"/>
        <end position="128"/>
    </location>
</feature>
<dbReference type="AlphaFoldDB" id="A0A9N7Z128"/>
<feature type="region of interest" description="Disordered" evidence="1">
    <location>
        <begin position="61"/>
        <end position="147"/>
    </location>
</feature>
<feature type="compositionally biased region" description="Polar residues" evidence="1">
    <location>
        <begin position="1"/>
        <end position="18"/>
    </location>
</feature>
<evidence type="ECO:0000313" key="3">
    <source>
        <dbReference type="Proteomes" id="UP001153269"/>
    </source>
</evidence>
<accession>A0A9N7Z128</accession>
<name>A0A9N7Z128_PLEPL</name>
<organism evidence="2 3">
    <name type="scientific">Pleuronectes platessa</name>
    <name type="common">European plaice</name>
    <dbReference type="NCBI Taxonomy" id="8262"/>
    <lineage>
        <taxon>Eukaryota</taxon>
        <taxon>Metazoa</taxon>
        <taxon>Chordata</taxon>
        <taxon>Craniata</taxon>
        <taxon>Vertebrata</taxon>
        <taxon>Euteleostomi</taxon>
        <taxon>Actinopterygii</taxon>
        <taxon>Neopterygii</taxon>
        <taxon>Teleostei</taxon>
        <taxon>Neoteleostei</taxon>
        <taxon>Acanthomorphata</taxon>
        <taxon>Carangaria</taxon>
        <taxon>Pleuronectiformes</taxon>
        <taxon>Pleuronectoidei</taxon>
        <taxon>Pleuronectidae</taxon>
        <taxon>Pleuronectes</taxon>
    </lineage>
</organism>
<evidence type="ECO:0000313" key="2">
    <source>
        <dbReference type="EMBL" id="CAB1445889.1"/>
    </source>
</evidence>
<comment type="caution">
    <text evidence="2">The sequence shown here is derived from an EMBL/GenBank/DDBJ whole genome shotgun (WGS) entry which is preliminary data.</text>
</comment>